<dbReference type="InterPro" id="IPR030381">
    <property type="entry name" value="G_DYNAMIN_dom"/>
</dbReference>
<feature type="compositionally biased region" description="Acidic residues" evidence="6">
    <location>
        <begin position="627"/>
        <end position="643"/>
    </location>
</feature>
<dbReference type="SUPFAM" id="SSF52540">
    <property type="entry name" value="P-loop containing nucleoside triphosphate hydrolases"/>
    <property type="match status" value="2"/>
</dbReference>
<feature type="compositionally biased region" description="Low complexity" evidence="6">
    <location>
        <begin position="55"/>
        <end position="71"/>
    </location>
</feature>
<dbReference type="InterPro" id="IPR031692">
    <property type="entry name" value="EHD_N"/>
</dbReference>
<feature type="compositionally biased region" description="Acidic residues" evidence="6">
    <location>
        <begin position="94"/>
        <end position="105"/>
    </location>
</feature>
<evidence type="ECO:0000313" key="9">
    <source>
        <dbReference type="Proteomes" id="UP001530293"/>
    </source>
</evidence>
<dbReference type="PROSITE" id="PS51718">
    <property type="entry name" value="G_DYNAMIN_2"/>
    <property type="match status" value="2"/>
</dbReference>
<organism evidence="8 9">
    <name type="scientific">Discostella pseudostelligera</name>
    <dbReference type="NCBI Taxonomy" id="259834"/>
    <lineage>
        <taxon>Eukaryota</taxon>
        <taxon>Sar</taxon>
        <taxon>Stramenopiles</taxon>
        <taxon>Ochrophyta</taxon>
        <taxon>Bacillariophyta</taxon>
        <taxon>Coscinodiscophyceae</taxon>
        <taxon>Thalassiosirophycidae</taxon>
        <taxon>Stephanodiscales</taxon>
        <taxon>Stephanodiscaceae</taxon>
        <taxon>Discostella</taxon>
    </lineage>
</organism>
<evidence type="ECO:0000259" key="7">
    <source>
        <dbReference type="PROSITE" id="PS51718"/>
    </source>
</evidence>
<dbReference type="Proteomes" id="UP001530293">
    <property type="component" value="Unassembled WGS sequence"/>
</dbReference>
<evidence type="ECO:0000313" key="8">
    <source>
        <dbReference type="EMBL" id="KAL3756974.1"/>
    </source>
</evidence>
<feature type="compositionally biased region" description="Low complexity" evidence="6">
    <location>
        <begin position="747"/>
        <end position="759"/>
    </location>
</feature>
<dbReference type="InterPro" id="IPR040990">
    <property type="entry name" value="DUF5600"/>
</dbReference>
<evidence type="ECO:0000256" key="6">
    <source>
        <dbReference type="SAM" id="MobiDB-lite"/>
    </source>
</evidence>
<dbReference type="InterPro" id="IPR045063">
    <property type="entry name" value="Dynamin_N"/>
</dbReference>
<evidence type="ECO:0000256" key="5">
    <source>
        <dbReference type="ARBA" id="ARBA00023136"/>
    </source>
</evidence>
<name>A0ABD3M2K6_9STRA</name>
<evidence type="ECO:0000256" key="4">
    <source>
        <dbReference type="ARBA" id="ARBA00022753"/>
    </source>
</evidence>
<reference evidence="8 9" key="1">
    <citation type="submission" date="2024-10" db="EMBL/GenBank/DDBJ databases">
        <title>Updated reference genomes for cyclostephanoid diatoms.</title>
        <authorList>
            <person name="Roberts W.R."/>
            <person name="Alverson A.J."/>
        </authorList>
    </citation>
    <scope>NUCLEOTIDE SEQUENCE [LARGE SCALE GENOMIC DNA]</scope>
    <source>
        <strain evidence="8 9">AJA232-27</strain>
    </source>
</reference>
<evidence type="ECO:0000256" key="3">
    <source>
        <dbReference type="ARBA" id="ARBA00022475"/>
    </source>
</evidence>
<keyword evidence="5" id="KW-0472">Membrane</keyword>
<dbReference type="AlphaFoldDB" id="A0ABD3M2K6"/>
<dbReference type="Gene3D" id="3.40.50.300">
    <property type="entry name" value="P-loop containing nucleotide triphosphate hydrolases"/>
    <property type="match status" value="2"/>
</dbReference>
<gene>
    <name evidence="8" type="ORF">ACHAWU_007353</name>
</gene>
<feature type="region of interest" description="Disordered" evidence="6">
    <location>
        <begin position="625"/>
        <end position="822"/>
    </location>
</feature>
<comment type="caution">
    <text evidence="8">The sequence shown here is derived from an EMBL/GenBank/DDBJ whole genome shotgun (WGS) entry which is preliminary data.</text>
</comment>
<dbReference type="Pfam" id="PF00350">
    <property type="entry name" value="Dynamin_N"/>
    <property type="match status" value="2"/>
</dbReference>
<dbReference type="CDD" id="cd09913">
    <property type="entry name" value="EHD"/>
    <property type="match status" value="2"/>
</dbReference>
<dbReference type="Pfam" id="PF16880">
    <property type="entry name" value="EHD_N"/>
    <property type="match status" value="2"/>
</dbReference>
<proteinExistence type="predicted"/>
<feature type="domain" description="Dynamin-type G" evidence="7">
    <location>
        <begin position="874"/>
        <end position="1107"/>
    </location>
</feature>
<evidence type="ECO:0000256" key="1">
    <source>
        <dbReference type="ARBA" id="ARBA00004413"/>
    </source>
</evidence>
<dbReference type="Pfam" id="PF18150">
    <property type="entry name" value="DUF5600"/>
    <property type="match status" value="2"/>
</dbReference>
<evidence type="ECO:0000256" key="2">
    <source>
        <dbReference type="ARBA" id="ARBA00004481"/>
    </source>
</evidence>
<sequence>MGNSIDGTDEPSLPEGGAAAAAAGGGYFGSQSNDRRPYQQQQHANTIHNAHHRQVGVPGVGMMPSPPSSSGLYNNADNFDEEDDYLMDNSNDNINEDSDKEDEGTGGDFTTLAQTESSGMDLSQFDKDIIFSGLKRLYRKKIRPLELSSKYGHFHSPPLSPSDFDSKPMVLLLGQYSVGKTSFIRYLLGRDFPGQRIGPEPTTDRFVAIVKGEAGGDKIIPGAALCSQADRPFRGLSSFGNNFLNRFEGVEMDSPILNNITLVDTPGILSGQKQSIGRNYDYEQVMRWFAERADLIIIMFDAHKLDISDELKRVIELLKPHQDKVRVLLNKADSVSTQQLMRVYGALMWSLGKVMLTPEVCRVYMGSFWGAPLKNREQAALLMRERQDLFDDIARLPQNAVMRRINELVKRARSVKVHAYIMHYLRKQLPYTWGKREKQRRLIDRLDREFVMCARRYELPRGDFPELEPFRQSLLEIKDLSEIHKLDKKMVKEMDKVFSVDIPNLTRLEFESSQQIISISIIRTWQRWAGSSEWPRWQWQSSLSSNWAPRSIRAYSSLTDDGITSTIPNSHSRGLWPRRRYQHHHFNYNKNYGAPAEFVQDDSTTSSTVLLTALLRQYRGGHAADYIGDDDDDEPWENEEQELEQLGKKQADNDNSLRQQHLQQQQQQQYPPQPPWSNSQSYQQNQQQQQQQYLQHQRSSSVWEGETNSMGNSIDGTDEPSLPEGGAAAAGGGGYFGSQSNERRPYQQQQQAQHANTIHNAHHRQVGVPGGGMMPSPPSSSSGLYNNADNFDEEDDYLMDNSNDNINEDSDKEDEGTGDFTLAQTESSGMDLSQFDKDIIFSGLKRLYRKKIRPLELSSKYGHFHSPPLSPSDFDSKPMVLLLGQYSVGKTSFIRYLLGRDFPGQRIGPEPTTDRFVAIVKGEAGGDKIIPGAALCSQADRPFRGLSSFGNNFLNRFEGVEMDSPILNNITLVDTPGILSGQKQSIGRNYDYEQVMRWFAERADLIIIMFDAHKLDISDELKRVIELLKPHQDKVRVLLNKADSVSTQQLMRVYGALMWSLGKVMLTPEVCRVYMGSFWGAPLKNREQAALLMRERQDLFDDIARLPQNAVMRRINELVKRSRSVKVHAYIMHYLRKQLPYTWGKREKQRRLIDRLDREFVMCARRYELPRGDFPELEPFRQSLLEIKDLSEIHKLDKKMVKEMDKVFSVDIPNLLLQAKFHG</sequence>
<dbReference type="Gene3D" id="1.10.268.20">
    <property type="match status" value="2"/>
</dbReference>
<dbReference type="GO" id="GO:0005886">
    <property type="term" value="C:plasma membrane"/>
    <property type="evidence" value="ECO:0007669"/>
    <property type="project" value="UniProtKB-SubCell"/>
</dbReference>
<feature type="compositionally biased region" description="Low complexity" evidence="6">
    <location>
        <begin position="656"/>
        <end position="701"/>
    </location>
</feature>
<feature type="compositionally biased region" description="Polar residues" evidence="6">
    <location>
        <begin position="38"/>
        <end position="48"/>
    </location>
</feature>
<feature type="compositionally biased region" description="Acidic residues" evidence="6">
    <location>
        <begin position="806"/>
        <end position="817"/>
    </location>
</feature>
<dbReference type="PANTHER" id="PTHR11216:SF31">
    <property type="entry name" value="AT21416P"/>
    <property type="match status" value="1"/>
</dbReference>
<comment type="subcellular location">
    <subcellularLocation>
        <location evidence="1">Cell membrane</location>
        <topology evidence="1">Peripheral membrane protein</topology>
        <orientation evidence="1">Cytoplasmic side</orientation>
    </subcellularLocation>
    <subcellularLocation>
        <location evidence="2">Endosome membrane</location>
        <topology evidence="2">Peripheral membrane protein</topology>
    </subcellularLocation>
</comment>
<accession>A0ABD3M2K6</accession>
<dbReference type="InterPro" id="IPR027417">
    <property type="entry name" value="P-loop_NTPase"/>
</dbReference>
<feature type="region of interest" description="Disordered" evidence="6">
    <location>
        <begin position="1"/>
        <end position="113"/>
    </location>
</feature>
<keyword evidence="9" id="KW-1185">Reference proteome</keyword>
<keyword evidence="4" id="KW-0967">Endosome</keyword>
<protein>
    <recommendedName>
        <fullName evidence="7">Dynamin-type G domain-containing protein</fullName>
    </recommendedName>
</protein>
<feature type="domain" description="Dynamin-type G" evidence="7">
    <location>
        <begin position="164"/>
        <end position="397"/>
    </location>
</feature>
<dbReference type="GO" id="GO:0010008">
    <property type="term" value="C:endosome membrane"/>
    <property type="evidence" value="ECO:0007669"/>
    <property type="project" value="UniProtKB-SubCell"/>
</dbReference>
<dbReference type="EMBL" id="JALLBG020000283">
    <property type="protein sequence ID" value="KAL3756974.1"/>
    <property type="molecule type" value="Genomic_DNA"/>
</dbReference>
<feature type="compositionally biased region" description="Polar residues" evidence="6">
    <location>
        <begin position="706"/>
        <end position="715"/>
    </location>
</feature>
<keyword evidence="3" id="KW-1003">Cell membrane</keyword>
<dbReference type="PANTHER" id="PTHR11216">
    <property type="entry name" value="EH DOMAIN"/>
    <property type="match status" value="1"/>
</dbReference>